<dbReference type="AlphaFoldDB" id="A0A068RX05"/>
<evidence type="ECO:0000313" key="2">
    <source>
        <dbReference type="Proteomes" id="UP000027586"/>
    </source>
</evidence>
<name>A0A068RX05_9FUNG</name>
<reference evidence="1" key="1">
    <citation type="submission" date="2013-08" db="EMBL/GenBank/DDBJ databases">
        <title>Gene expansion shapes genome architecture in the human pathogen Lichtheimia corymbifera: an evolutionary genomics analysis in the ancient terrestrial Mucorales (Mucoromycotina).</title>
        <authorList>
            <person name="Schwartze V.U."/>
            <person name="Winter S."/>
            <person name="Shelest E."/>
            <person name="Marcet-Houben M."/>
            <person name="Horn F."/>
            <person name="Wehner S."/>
            <person name="Hoffmann K."/>
            <person name="Riege K."/>
            <person name="Sammeth M."/>
            <person name="Nowrousian M."/>
            <person name="Valiante V."/>
            <person name="Linde J."/>
            <person name="Jacobsen I.D."/>
            <person name="Marz M."/>
            <person name="Brakhage A.A."/>
            <person name="Gabaldon T."/>
            <person name="Bocker S."/>
            <person name="Voigt K."/>
        </authorList>
    </citation>
    <scope>NUCLEOTIDE SEQUENCE [LARGE SCALE GENOMIC DNA]</scope>
    <source>
        <strain evidence="1">FSU 9682</strain>
    </source>
</reference>
<organism evidence="1 2">
    <name type="scientific">Lichtheimia corymbifera JMRC:FSU:9682</name>
    <dbReference type="NCBI Taxonomy" id="1263082"/>
    <lineage>
        <taxon>Eukaryota</taxon>
        <taxon>Fungi</taxon>
        <taxon>Fungi incertae sedis</taxon>
        <taxon>Mucoromycota</taxon>
        <taxon>Mucoromycotina</taxon>
        <taxon>Mucoromycetes</taxon>
        <taxon>Mucorales</taxon>
        <taxon>Lichtheimiaceae</taxon>
        <taxon>Lichtheimia</taxon>
    </lineage>
</organism>
<gene>
    <name evidence="1" type="ORF">LCOR_05746.1</name>
</gene>
<dbReference type="EMBL" id="CBTN010000023">
    <property type="protein sequence ID" value="CDH54504.1"/>
    <property type="molecule type" value="Genomic_DNA"/>
</dbReference>
<comment type="caution">
    <text evidence="1">The sequence shown here is derived from an EMBL/GenBank/DDBJ whole genome shotgun (WGS) entry which is preliminary data.</text>
</comment>
<accession>A0A068RX05</accession>
<dbReference type="VEuPathDB" id="FungiDB:LCOR_05746.1"/>
<evidence type="ECO:0000313" key="1">
    <source>
        <dbReference type="EMBL" id="CDH54504.1"/>
    </source>
</evidence>
<keyword evidence="2" id="KW-1185">Reference proteome</keyword>
<proteinExistence type="predicted"/>
<sequence>MARSRDFSPEENKNIYSIPLIPDPLPTTGIEPVTFRLLGGRSAKLSQAGLFFRNGVTSRARQLPYLECASISIEKVRQCSGGAIEYDKECIIKFWEVIVKQFQTRVEGDEDWSAISSSCVLKQKWVHVTNV</sequence>
<protein>
    <submittedName>
        <fullName evidence="1">Uncharacterized protein</fullName>
    </submittedName>
</protein>
<dbReference type="Proteomes" id="UP000027586">
    <property type="component" value="Unassembled WGS sequence"/>
</dbReference>